<organism evidence="3 4">
    <name type="scientific">Desulfacinum infernum DSM 9756</name>
    <dbReference type="NCBI Taxonomy" id="1121391"/>
    <lineage>
        <taxon>Bacteria</taxon>
        <taxon>Pseudomonadati</taxon>
        <taxon>Thermodesulfobacteriota</taxon>
        <taxon>Syntrophobacteria</taxon>
        <taxon>Syntrophobacterales</taxon>
        <taxon>Syntrophobacteraceae</taxon>
        <taxon>Desulfacinum</taxon>
    </lineage>
</organism>
<keyword evidence="1 2" id="KW-0732">Signal</keyword>
<dbReference type="NCBIfam" id="NF037995">
    <property type="entry name" value="TRAP_S1"/>
    <property type="match status" value="1"/>
</dbReference>
<evidence type="ECO:0000313" key="3">
    <source>
        <dbReference type="EMBL" id="SHF44903.1"/>
    </source>
</evidence>
<protein>
    <submittedName>
        <fullName evidence="3">Tripartite ATP-independent transporter solute receptor, DctP family</fullName>
    </submittedName>
</protein>
<dbReference type="PIRSF" id="PIRSF006470">
    <property type="entry name" value="DctB"/>
    <property type="match status" value="1"/>
</dbReference>
<evidence type="ECO:0000256" key="2">
    <source>
        <dbReference type="SAM" id="SignalP"/>
    </source>
</evidence>
<dbReference type="STRING" id="1121391.SAMN02745206_01991"/>
<feature type="signal peptide" evidence="2">
    <location>
        <begin position="1"/>
        <end position="25"/>
    </location>
</feature>
<dbReference type="InterPro" id="IPR038404">
    <property type="entry name" value="TRAP_DctP_sf"/>
</dbReference>
<keyword evidence="3" id="KW-0675">Receptor</keyword>
<dbReference type="Proteomes" id="UP000184076">
    <property type="component" value="Unassembled WGS sequence"/>
</dbReference>
<dbReference type="AlphaFoldDB" id="A0A1M5BQN8"/>
<dbReference type="EMBL" id="FQVB01000018">
    <property type="protein sequence ID" value="SHF44903.1"/>
    <property type="molecule type" value="Genomic_DNA"/>
</dbReference>
<gene>
    <name evidence="3" type="ORF">SAMN02745206_01991</name>
</gene>
<accession>A0A1M5BQN8</accession>
<name>A0A1M5BQN8_9BACT</name>
<dbReference type="GO" id="GO:0030288">
    <property type="term" value="C:outer membrane-bounded periplasmic space"/>
    <property type="evidence" value="ECO:0007669"/>
    <property type="project" value="InterPro"/>
</dbReference>
<evidence type="ECO:0000313" key="4">
    <source>
        <dbReference type="Proteomes" id="UP000184076"/>
    </source>
</evidence>
<reference evidence="4" key="1">
    <citation type="submission" date="2016-11" db="EMBL/GenBank/DDBJ databases">
        <authorList>
            <person name="Varghese N."/>
            <person name="Submissions S."/>
        </authorList>
    </citation>
    <scope>NUCLEOTIDE SEQUENCE [LARGE SCALE GENOMIC DNA]</scope>
    <source>
        <strain evidence="4">DSM 9756</strain>
    </source>
</reference>
<feature type="chain" id="PRO_5012138147" evidence="2">
    <location>
        <begin position="26"/>
        <end position="350"/>
    </location>
</feature>
<dbReference type="InterPro" id="IPR004682">
    <property type="entry name" value="TRAP_DctP"/>
</dbReference>
<dbReference type="NCBIfam" id="TIGR00787">
    <property type="entry name" value="dctP"/>
    <property type="match status" value="1"/>
</dbReference>
<dbReference type="Pfam" id="PF03480">
    <property type="entry name" value="DctP"/>
    <property type="match status" value="1"/>
</dbReference>
<dbReference type="Gene3D" id="3.40.190.170">
    <property type="entry name" value="Bacterial extracellular solute-binding protein, family 7"/>
    <property type="match status" value="1"/>
</dbReference>
<evidence type="ECO:0000256" key="1">
    <source>
        <dbReference type="ARBA" id="ARBA00022729"/>
    </source>
</evidence>
<dbReference type="CDD" id="cd13677">
    <property type="entry name" value="PBP2_TRAP_SBP_like_6"/>
    <property type="match status" value="1"/>
</dbReference>
<dbReference type="GO" id="GO:0030246">
    <property type="term" value="F:carbohydrate binding"/>
    <property type="evidence" value="ECO:0007669"/>
    <property type="project" value="TreeGrafter"/>
</dbReference>
<dbReference type="PANTHER" id="PTHR33376">
    <property type="match status" value="1"/>
</dbReference>
<proteinExistence type="predicted"/>
<keyword evidence="4" id="KW-1185">Reference proteome</keyword>
<dbReference type="InterPro" id="IPR018389">
    <property type="entry name" value="DctP_fam"/>
</dbReference>
<dbReference type="RefSeq" id="WP_073038885.1">
    <property type="nucleotide sequence ID" value="NZ_FQVB01000018.1"/>
</dbReference>
<dbReference type="GO" id="GO:0055085">
    <property type="term" value="P:transmembrane transport"/>
    <property type="evidence" value="ECO:0007669"/>
    <property type="project" value="InterPro"/>
</dbReference>
<dbReference type="PANTHER" id="PTHR33376:SF18">
    <property type="entry name" value="2,3-DIKETO-L-GULONATE-BINDING PERIPLASMIC PROTEIN YIAO"/>
    <property type="match status" value="1"/>
</dbReference>
<sequence>MRRNPLLVVCLLIAFVLASAATATAASENKPIVLTLGHFEPPDIQNTIEHPMAVVFKSIVEARTNGAIKVEIHPSSTLGKERQMMESTQMGVIQGCIIAEGTVPTFYPMIQVFSIPYLFATESVGWAVMDGPFGQELFEDLRKTTGLRVVATGRGAFRNFTNSRHPIRSPEDMKGMKFRTMQVPAHMAMVKALGAAAAPISWSEVYSALQTGVVDGQENPVGVIVSGKLYEVQKYLTLDGHVYSTSFMFLNDAWFKSLPPEYQRVVLDAGRAATTVGRGVSRLQDAVGLEKIQQAGMEVYTPTGEQLAEFRKLSQPVVIQWLKENVKGSEPWIDRLMAATTEVEQKWEFR</sequence>